<comment type="caution">
    <text evidence="1">The sequence shown here is derived from an EMBL/GenBank/DDBJ whole genome shotgun (WGS) entry which is preliminary data.</text>
</comment>
<dbReference type="Proteomes" id="UP001380953">
    <property type="component" value="Unassembled WGS sequence"/>
</dbReference>
<evidence type="ECO:0000313" key="1">
    <source>
        <dbReference type="EMBL" id="MEJ8306448.1"/>
    </source>
</evidence>
<evidence type="ECO:0000313" key="2">
    <source>
        <dbReference type="Proteomes" id="UP001380953"/>
    </source>
</evidence>
<gene>
    <name evidence="1" type="ORF">WKI47_21285</name>
</gene>
<keyword evidence="2" id="KW-1185">Reference proteome</keyword>
<protein>
    <submittedName>
        <fullName evidence="1">Uncharacterized protein</fullName>
    </submittedName>
</protein>
<organism evidence="1 2">
    <name type="scientific">Saccharibacillus sacchari</name>
    <dbReference type="NCBI Taxonomy" id="456493"/>
    <lineage>
        <taxon>Bacteria</taxon>
        <taxon>Bacillati</taxon>
        <taxon>Bacillota</taxon>
        <taxon>Bacilli</taxon>
        <taxon>Bacillales</taxon>
        <taxon>Paenibacillaceae</taxon>
        <taxon>Saccharibacillus</taxon>
    </lineage>
</organism>
<sequence length="138" mass="15501">MSKFKVLPFLLIILTFALSGCVPPGAETYYRSQYTGTSDSFHIELKTIESVKPAPEGSTLRILVHDEEEKEGVPAQIYFEGSQGMIEGEIGKESAINVKDIPAQNLNGLDFEATIKVDGKEEKIVFKRDREERKNFYP</sequence>
<name>A0ACC6PHQ2_9BACL</name>
<reference evidence="1" key="1">
    <citation type="submission" date="2024-03" db="EMBL/GenBank/DDBJ databases">
        <title>Whole genome sequecning of epiphytes from Marcgravia umbellata leaves.</title>
        <authorList>
            <person name="Kumar G."/>
            <person name="Savka M.A."/>
        </authorList>
    </citation>
    <scope>NUCLEOTIDE SEQUENCE</scope>
    <source>
        <strain evidence="1">RIT_BL5</strain>
    </source>
</reference>
<accession>A0ACC6PHQ2</accession>
<dbReference type="EMBL" id="JBBKAR010000056">
    <property type="protein sequence ID" value="MEJ8306448.1"/>
    <property type="molecule type" value="Genomic_DNA"/>
</dbReference>
<proteinExistence type="predicted"/>